<reference evidence="2 3" key="1">
    <citation type="submission" date="2014-07" db="EMBL/GenBank/DDBJ databases">
        <authorList>
            <person name="Harkins D.M."/>
            <person name="Lesho E."/>
            <person name="Waterman P.E."/>
            <person name="Chan A."/>
            <person name="Fouts D.E."/>
        </authorList>
    </citation>
    <scope>NUCLEOTIDE SEQUENCE [LARGE SCALE GENOMIC DNA]</scope>
    <source>
        <strain evidence="2 3">MRSN 3527</strain>
    </source>
</reference>
<feature type="transmembrane region" description="Helical" evidence="1">
    <location>
        <begin position="54"/>
        <end position="71"/>
    </location>
</feature>
<accession>A0A0J1AA26</accession>
<proteinExistence type="predicted"/>
<name>A0A0J1AA26_ACIBA</name>
<dbReference type="EMBL" id="JPHZ01000007">
    <property type="protein sequence ID" value="KLT91165.1"/>
    <property type="molecule type" value="Genomic_DNA"/>
</dbReference>
<evidence type="ECO:0000256" key="1">
    <source>
        <dbReference type="SAM" id="Phobius"/>
    </source>
</evidence>
<keyword evidence="1" id="KW-0812">Transmembrane</keyword>
<comment type="caution">
    <text evidence="2">The sequence shown here is derived from an EMBL/GenBank/DDBJ whole genome shotgun (WGS) entry which is preliminary data.</text>
</comment>
<evidence type="ECO:0000313" key="2">
    <source>
        <dbReference type="EMBL" id="KLT91165.1"/>
    </source>
</evidence>
<dbReference type="PATRIC" id="fig|1409923.3.peg.268"/>
<protein>
    <recommendedName>
        <fullName evidence="4">Integral membrane protein</fullName>
    </recommendedName>
</protein>
<gene>
    <name evidence="2" type="ORF">T630_2110</name>
</gene>
<evidence type="ECO:0000313" key="3">
    <source>
        <dbReference type="Proteomes" id="UP000036122"/>
    </source>
</evidence>
<evidence type="ECO:0008006" key="4">
    <source>
        <dbReference type="Google" id="ProtNLM"/>
    </source>
</evidence>
<feature type="transmembrane region" description="Helical" evidence="1">
    <location>
        <begin position="77"/>
        <end position="102"/>
    </location>
</feature>
<keyword evidence="1" id="KW-0472">Membrane</keyword>
<keyword evidence="1" id="KW-1133">Transmembrane helix</keyword>
<dbReference type="Proteomes" id="UP000036122">
    <property type="component" value="Unassembled WGS sequence"/>
</dbReference>
<dbReference type="AlphaFoldDB" id="A0A0J1AA26"/>
<feature type="transmembrane region" description="Helical" evidence="1">
    <location>
        <begin position="12"/>
        <end position="33"/>
    </location>
</feature>
<feature type="transmembrane region" description="Helical" evidence="1">
    <location>
        <begin position="123"/>
        <end position="152"/>
    </location>
</feature>
<sequence length="154" mass="17729">MEIMDLSKAVQLAIVFSGVFLWIGMLTGVWKYWQIRRSELSRAHYYVDIAHRSSLLYAAATLILAVLSYFTILNEDIALWCVLANILFFSFSILVYIIHGFLQDTTNQFKQPHRLGHFSLPTWLMTFMMFALIITELLATAILVMGTILLFLSK</sequence>
<organism evidence="2 3">
    <name type="scientific">Acinetobacter baumannii MRSN 3527</name>
    <dbReference type="NCBI Taxonomy" id="1409923"/>
    <lineage>
        <taxon>Bacteria</taxon>
        <taxon>Pseudomonadati</taxon>
        <taxon>Pseudomonadota</taxon>
        <taxon>Gammaproteobacteria</taxon>
        <taxon>Moraxellales</taxon>
        <taxon>Moraxellaceae</taxon>
        <taxon>Acinetobacter</taxon>
        <taxon>Acinetobacter calcoaceticus/baumannii complex</taxon>
    </lineage>
</organism>